<protein>
    <recommendedName>
        <fullName evidence="4">Fibrobacter succinogenes major paralogous domain-containing protein</fullName>
    </recommendedName>
</protein>
<keyword evidence="3" id="KW-1185">Reference proteome</keyword>
<reference evidence="2 3" key="1">
    <citation type="journal article" date="2011" name="Stand. Genomic Sci.">
        <title>Non-contiguous finished genome sequence of Bacteroides coprosuis type strain (PC139).</title>
        <authorList>
            <person name="Land M."/>
            <person name="Held B."/>
            <person name="Gronow S."/>
            <person name="Abt B."/>
            <person name="Lucas S."/>
            <person name="Del Rio T.G."/>
            <person name="Nolan M."/>
            <person name="Tice H."/>
            <person name="Cheng J.F."/>
            <person name="Pitluck S."/>
            <person name="Liolios K."/>
            <person name="Pagani I."/>
            <person name="Ivanova N."/>
            <person name="Mavromatis K."/>
            <person name="Mikhailova N."/>
            <person name="Pati A."/>
            <person name="Tapia R."/>
            <person name="Han C."/>
            <person name="Goodwin L."/>
            <person name="Chen A."/>
            <person name="Palaniappan K."/>
            <person name="Hauser L."/>
            <person name="Brambilla E.M."/>
            <person name="Rohde M."/>
            <person name="Goker M."/>
            <person name="Detter J.C."/>
            <person name="Woyke T."/>
            <person name="Bristow J."/>
            <person name="Eisen J.A."/>
            <person name="Markowitz V."/>
            <person name="Hugenholtz P."/>
            <person name="Kyrpides N.C."/>
            <person name="Klenk H.P."/>
            <person name="Lapidus A."/>
        </authorList>
    </citation>
    <scope>NUCLEOTIDE SEQUENCE</scope>
    <source>
        <strain evidence="2 3">DSM 18011</strain>
    </source>
</reference>
<evidence type="ECO:0000256" key="1">
    <source>
        <dbReference type="SAM" id="SignalP"/>
    </source>
</evidence>
<dbReference type="eggNOG" id="ENOG5033Q2K">
    <property type="taxonomic scope" value="Bacteria"/>
</dbReference>
<name>F3ZSV1_9BACE</name>
<gene>
    <name evidence="2" type="ORF">Bcop_2017</name>
</gene>
<dbReference type="HOGENOM" id="CLU_408647_0_0_10"/>
<feature type="chain" id="PRO_5003305501" description="Fibrobacter succinogenes major paralogous domain-containing protein" evidence="1">
    <location>
        <begin position="24"/>
        <end position="672"/>
    </location>
</feature>
<dbReference type="OrthoDB" id="1451863at2"/>
<evidence type="ECO:0000313" key="3">
    <source>
        <dbReference type="Proteomes" id="UP000018439"/>
    </source>
</evidence>
<accession>F3ZSV1</accession>
<proteinExistence type="predicted"/>
<evidence type="ECO:0008006" key="4">
    <source>
        <dbReference type="Google" id="ProtNLM"/>
    </source>
</evidence>
<keyword evidence="1" id="KW-0732">Signal</keyword>
<evidence type="ECO:0000313" key="2">
    <source>
        <dbReference type="EMBL" id="EGJ72192.1"/>
    </source>
</evidence>
<dbReference type="AlphaFoldDB" id="F3ZSV1"/>
<organism evidence="2 3">
    <name type="scientific">Bacteroides coprosuis DSM 18011</name>
    <dbReference type="NCBI Taxonomy" id="679937"/>
    <lineage>
        <taxon>Bacteria</taxon>
        <taxon>Pseudomonadati</taxon>
        <taxon>Bacteroidota</taxon>
        <taxon>Bacteroidia</taxon>
        <taxon>Bacteroidales</taxon>
        <taxon>Bacteroidaceae</taxon>
        <taxon>Bacteroides</taxon>
    </lineage>
</organism>
<sequence length="672" mass="76609">MNIKKAIRSFLYLCIILPFSACSDDDTAYVDNTIKYDSEMSSHIDWIQNDYSINITKNICTPNELFSYRVKIDDNIIKEEIDINKDIIEYTVGENITPERRYITIEVKEGNSEWKIIKRGWQKAGLEKIGNNYWTKGNLTTNGEKFIISPNKTDYGLLFKHKSSMGIKTEGETYSGNIYNPKEQATELSSIAIDEKDPCIMASDGYLRMPTQGEMKSLIENMNDFPVENDGVLYWSAYEGKISLPFAGTCSDKGILSGKNEFVSYWTSSVSKEGKAAAFKMSINKEELECELEEQDRESFNAIRCVRNLELPSYVSHTPTELISEEGGEISITTKSGSIDTYSVELIANDETTVSGTATTSEPTITLTIPKAKSYNIRTFTIYINGENSGKSVKQSGLTNFAIYKSHSPIEETVSDKEFTLKVEIETDLTNIPIEIKEGSKSIETILVSKDNPTAEFKIPSNLTPKNKIYEIWVNGKNTEKTVTQERTSLNVFDVEWSEGYLMVKEGKYVFGEKDEEPMFFKFKNSYAMPIGEIYYGKDYLGYVFTPEKKEMKYDEIIANEGTDPCSLVEPMNTWRMPTSKERDNLYTFKTDITDSYIQFKDDIKDIFFYYTGYLYQTSGSHLGEDQFKVWTSTEKEDDERAYIMQGDKSGLREYGTALYNQGIAVRCVKDK</sequence>
<dbReference type="EMBL" id="CM001167">
    <property type="protein sequence ID" value="EGJ72192.1"/>
    <property type="molecule type" value="Genomic_DNA"/>
</dbReference>
<feature type="signal peptide" evidence="1">
    <location>
        <begin position="1"/>
        <end position="23"/>
    </location>
</feature>
<dbReference type="Proteomes" id="UP000018439">
    <property type="component" value="Chromosome"/>
</dbReference>